<name>W1P4L2_AMBTC</name>
<proteinExistence type="predicted"/>
<dbReference type="AlphaFoldDB" id="W1P4L2"/>
<reference evidence="3" key="1">
    <citation type="journal article" date="2013" name="Science">
        <title>The Amborella genome and the evolution of flowering plants.</title>
        <authorList>
            <consortium name="Amborella Genome Project"/>
        </authorList>
    </citation>
    <scope>NUCLEOTIDE SEQUENCE [LARGE SCALE GENOMIC DNA]</scope>
</reference>
<dbReference type="Proteomes" id="UP000017836">
    <property type="component" value="Unassembled WGS sequence"/>
</dbReference>
<evidence type="ECO:0000313" key="2">
    <source>
        <dbReference type="EMBL" id="ERN01895.1"/>
    </source>
</evidence>
<protein>
    <submittedName>
        <fullName evidence="2">Uncharacterized protein</fullName>
    </submittedName>
</protein>
<feature type="transmembrane region" description="Helical" evidence="1">
    <location>
        <begin position="49"/>
        <end position="68"/>
    </location>
</feature>
<keyword evidence="1" id="KW-1133">Transmembrane helix</keyword>
<gene>
    <name evidence="2" type="ORF">AMTR_s00089p00155690</name>
</gene>
<keyword evidence="1" id="KW-0812">Transmembrane</keyword>
<accession>W1P4L2</accession>
<evidence type="ECO:0000256" key="1">
    <source>
        <dbReference type="SAM" id="Phobius"/>
    </source>
</evidence>
<dbReference type="EMBL" id="KI394680">
    <property type="protein sequence ID" value="ERN01895.1"/>
    <property type="molecule type" value="Genomic_DNA"/>
</dbReference>
<sequence length="86" mass="9778">MLHVQQGDHIALIAANMVTLKRHAMIYTATLRVFQNEILMGVSTVKKKANVLTMSFPMPTLLLAYLLILPNKEDYHPCHPLTTNQY</sequence>
<dbReference type="HOGENOM" id="CLU_2500949_0_0_1"/>
<evidence type="ECO:0000313" key="3">
    <source>
        <dbReference type="Proteomes" id="UP000017836"/>
    </source>
</evidence>
<keyword evidence="1" id="KW-0472">Membrane</keyword>
<organism evidence="2 3">
    <name type="scientific">Amborella trichopoda</name>
    <dbReference type="NCBI Taxonomy" id="13333"/>
    <lineage>
        <taxon>Eukaryota</taxon>
        <taxon>Viridiplantae</taxon>
        <taxon>Streptophyta</taxon>
        <taxon>Embryophyta</taxon>
        <taxon>Tracheophyta</taxon>
        <taxon>Spermatophyta</taxon>
        <taxon>Magnoliopsida</taxon>
        <taxon>Amborellales</taxon>
        <taxon>Amborellaceae</taxon>
        <taxon>Amborella</taxon>
    </lineage>
</organism>
<dbReference type="Gramene" id="ERN01895">
    <property type="protein sequence ID" value="ERN01895"/>
    <property type="gene ID" value="AMTR_s00089p00155690"/>
</dbReference>
<keyword evidence="3" id="KW-1185">Reference proteome</keyword>